<proteinExistence type="predicted"/>
<dbReference type="PANTHER" id="PTHR44145:SF3">
    <property type="entry name" value="DNAJ HOMOLOG SUBFAMILY A MEMBER 3, MITOCHONDRIAL"/>
    <property type="match status" value="1"/>
</dbReference>
<dbReference type="Proteomes" id="UP000054248">
    <property type="component" value="Unassembled WGS sequence"/>
</dbReference>
<dbReference type="InterPro" id="IPR036869">
    <property type="entry name" value="J_dom_sf"/>
</dbReference>
<dbReference type="Pfam" id="PF00226">
    <property type="entry name" value="DnaJ"/>
    <property type="match status" value="1"/>
</dbReference>
<dbReference type="CDD" id="cd06257">
    <property type="entry name" value="DnaJ"/>
    <property type="match status" value="1"/>
</dbReference>
<protein>
    <recommendedName>
        <fullName evidence="2">J domain-containing protein</fullName>
    </recommendedName>
</protein>
<dbReference type="EMBL" id="KN822944">
    <property type="protein sequence ID" value="KIO34182.1"/>
    <property type="molecule type" value="Genomic_DNA"/>
</dbReference>
<evidence type="ECO:0000259" key="2">
    <source>
        <dbReference type="PROSITE" id="PS50076"/>
    </source>
</evidence>
<name>A0A0C3MKD3_9AGAM</name>
<dbReference type="InterPro" id="IPR001623">
    <property type="entry name" value="DnaJ_domain"/>
</dbReference>
<keyword evidence="4" id="KW-1185">Reference proteome</keyword>
<dbReference type="HOGENOM" id="CLU_1367129_0_0_1"/>
<dbReference type="PROSITE" id="PS50076">
    <property type="entry name" value="DNAJ_2"/>
    <property type="match status" value="1"/>
</dbReference>
<dbReference type="SMART" id="SM00271">
    <property type="entry name" value="DnaJ"/>
    <property type="match status" value="1"/>
</dbReference>
<reference evidence="3 4" key="1">
    <citation type="submission" date="2014-04" db="EMBL/GenBank/DDBJ databases">
        <authorList>
            <consortium name="DOE Joint Genome Institute"/>
            <person name="Kuo A."/>
            <person name="Girlanda M."/>
            <person name="Perotto S."/>
            <person name="Kohler A."/>
            <person name="Nagy L.G."/>
            <person name="Floudas D."/>
            <person name="Copeland A."/>
            <person name="Barry K.W."/>
            <person name="Cichocki N."/>
            <person name="Veneault-Fourrey C."/>
            <person name="LaButti K."/>
            <person name="Lindquist E.A."/>
            <person name="Lipzen A."/>
            <person name="Lundell T."/>
            <person name="Morin E."/>
            <person name="Murat C."/>
            <person name="Sun H."/>
            <person name="Tunlid A."/>
            <person name="Henrissat B."/>
            <person name="Grigoriev I.V."/>
            <person name="Hibbett D.S."/>
            <person name="Martin F."/>
            <person name="Nordberg H.P."/>
            <person name="Cantor M.N."/>
            <person name="Hua S.X."/>
        </authorList>
    </citation>
    <scope>NUCLEOTIDE SEQUENCE [LARGE SCALE GENOMIC DNA]</scope>
    <source>
        <strain evidence="3 4">MUT 4182</strain>
    </source>
</reference>
<evidence type="ECO:0000256" key="1">
    <source>
        <dbReference type="ARBA" id="ARBA00023186"/>
    </source>
</evidence>
<dbReference type="OrthoDB" id="445556at2759"/>
<keyword evidence="1" id="KW-0143">Chaperone</keyword>
<reference evidence="4" key="2">
    <citation type="submission" date="2015-01" db="EMBL/GenBank/DDBJ databases">
        <title>Evolutionary Origins and Diversification of the Mycorrhizal Mutualists.</title>
        <authorList>
            <consortium name="DOE Joint Genome Institute"/>
            <consortium name="Mycorrhizal Genomics Consortium"/>
            <person name="Kohler A."/>
            <person name="Kuo A."/>
            <person name="Nagy L.G."/>
            <person name="Floudas D."/>
            <person name="Copeland A."/>
            <person name="Barry K.W."/>
            <person name="Cichocki N."/>
            <person name="Veneault-Fourrey C."/>
            <person name="LaButti K."/>
            <person name="Lindquist E.A."/>
            <person name="Lipzen A."/>
            <person name="Lundell T."/>
            <person name="Morin E."/>
            <person name="Murat C."/>
            <person name="Riley R."/>
            <person name="Ohm R."/>
            <person name="Sun H."/>
            <person name="Tunlid A."/>
            <person name="Henrissat B."/>
            <person name="Grigoriev I.V."/>
            <person name="Hibbett D.S."/>
            <person name="Martin F."/>
        </authorList>
    </citation>
    <scope>NUCLEOTIDE SEQUENCE [LARGE SCALE GENOMIC DNA]</scope>
    <source>
        <strain evidence="4">MUT 4182</strain>
    </source>
</reference>
<dbReference type="Gene3D" id="1.10.287.110">
    <property type="entry name" value="DnaJ domain"/>
    <property type="match status" value="1"/>
</dbReference>
<evidence type="ECO:0000313" key="4">
    <source>
        <dbReference type="Proteomes" id="UP000054248"/>
    </source>
</evidence>
<gene>
    <name evidence="3" type="ORF">M407DRAFT_223885</name>
</gene>
<dbReference type="PANTHER" id="PTHR44145">
    <property type="entry name" value="DNAJ HOMOLOG SUBFAMILY A MEMBER 3, MITOCHONDRIAL"/>
    <property type="match status" value="1"/>
</dbReference>
<dbReference type="InterPro" id="IPR051938">
    <property type="entry name" value="Apopto_cytoskel_mod"/>
</dbReference>
<evidence type="ECO:0000313" key="3">
    <source>
        <dbReference type="EMBL" id="KIO34182.1"/>
    </source>
</evidence>
<accession>A0A0C3MKD3</accession>
<organism evidence="3 4">
    <name type="scientific">Tulasnella calospora MUT 4182</name>
    <dbReference type="NCBI Taxonomy" id="1051891"/>
    <lineage>
        <taxon>Eukaryota</taxon>
        <taxon>Fungi</taxon>
        <taxon>Dikarya</taxon>
        <taxon>Basidiomycota</taxon>
        <taxon>Agaricomycotina</taxon>
        <taxon>Agaricomycetes</taxon>
        <taxon>Cantharellales</taxon>
        <taxon>Tulasnellaceae</taxon>
        <taxon>Tulasnella</taxon>
    </lineage>
</organism>
<feature type="domain" description="J" evidence="2">
    <location>
        <begin position="53"/>
        <end position="123"/>
    </location>
</feature>
<sequence>MHKPINSNELFRYAVVNLSRSVYGASGSRGFSVSPISAVSKNLFPFPKHANPTPHQIFHLPLGADQQAIKSRYYELVKVHHPDSCHGLDPAISHERFQRIQQAYNFLRKPRRSTARGVGVSYAAYRYAPQKAPDGSTRQWTGKMNEWGGFQYQYDHEFNQTGKKPGTAASGERKTEKIFHEEDTFYWVFGAVVSTDACCA</sequence>
<dbReference type="STRING" id="1051891.A0A0C3MKD3"/>
<dbReference type="SUPFAM" id="SSF46565">
    <property type="entry name" value="Chaperone J-domain"/>
    <property type="match status" value="1"/>
</dbReference>
<dbReference type="AlphaFoldDB" id="A0A0C3MKD3"/>